<protein>
    <recommendedName>
        <fullName evidence="5">TM2 domain-containing protein</fullName>
    </recommendedName>
</protein>
<evidence type="ECO:0000313" key="3">
    <source>
        <dbReference type="EMBL" id="TWS27112.1"/>
    </source>
</evidence>
<reference evidence="3 4" key="1">
    <citation type="submission" date="2019-06" db="EMBL/GenBank/DDBJ databases">
        <title>Tsukamurella conjunctivitidis sp. nov., Tsukamurella assacharolytica sp. nov. and Tsukamurella sputae sp. nov. isolated from patients with conjunctivitis, bacteraemia (lymphoma) and respiratory infection (sputum) in Hong Kong.</title>
        <authorList>
            <person name="Teng J.L.L."/>
            <person name="Lee H.H."/>
            <person name="Fong J.Y.H."/>
            <person name="Fok K.M.N."/>
            <person name="Lau S.K.P."/>
            <person name="Woo P.C.Y."/>
        </authorList>
    </citation>
    <scope>NUCLEOTIDE SEQUENCE [LARGE SCALE GENOMIC DNA]</scope>
    <source>
        <strain evidence="3 4">HKU72</strain>
    </source>
</reference>
<sequence length="167" mass="17779">MTDPQQPYSPQQPYGQPAYQQPHQYGTAQPAYPVYPQQGYGEIASYPGYPQPGYAQPAYGIGGGYGVDPATGLPLSDKSKVAAGLLQLFLGGFGAGRFYLGYGLIGGLQLAINLVGWFFFLAGFLTLGIGWVFAMLFFMAGGLWALVDAILILTGSVKDPQGRVLQS</sequence>
<feature type="transmembrane region" description="Helical" evidence="2">
    <location>
        <begin position="131"/>
        <end position="153"/>
    </location>
</feature>
<evidence type="ECO:0000313" key="4">
    <source>
        <dbReference type="Proteomes" id="UP000319375"/>
    </source>
</evidence>
<keyword evidence="2" id="KW-0472">Membrane</keyword>
<dbReference type="Proteomes" id="UP000319375">
    <property type="component" value="Unassembled WGS sequence"/>
</dbReference>
<evidence type="ECO:0000256" key="1">
    <source>
        <dbReference type="SAM" id="MobiDB-lite"/>
    </source>
</evidence>
<comment type="caution">
    <text evidence="3">The sequence shown here is derived from an EMBL/GenBank/DDBJ whole genome shotgun (WGS) entry which is preliminary data.</text>
</comment>
<keyword evidence="4" id="KW-1185">Reference proteome</keyword>
<dbReference type="AlphaFoldDB" id="A0A5C5RWN3"/>
<feature type="region of interest" description="Disordered" evidence="1">
    <location>
        <begin position="1"/>
        <end position="30"/>
    </location>
</feature>
<accession>A0A5C5RWN3</accession>
<dbReference type="RefSeq" id="WP_146488743.1">
    <property type="nucleotide sequence ID" value="NZ_VIGX01000017.1"/>
</dbReference>
<keyword evidence="2" id="KW-0812">Transmembrane</keyword>
<proteinExistence type="predicted"/>
<dbReference type="EMBL" id="VIGX01000017">
    <property type="protein sequence ID" value="TWS27112.1"/>
    <property type="molecule type" value="Genomic_DNA"/>
</dbReference>
<gene>
    <name evidence="3" type="ORF">FK530_20025</name>
</gene>
<feature type="compositionally biased region" description="Low complexity" evidence="1">
    <location>
        <begin position="1"/>
        <end position="25"/>
    </location>
</feature>
<keyword evidence="2" id="KW-1133">Transmembrane helix</keyword>
<name>A0A5C5RWN3_9ACTN</name>
<organism evidence="3 4">
    <name type="scientific">Tsukamurella conjunctivitidis</name>
    <dbReference type="NCBI Taxonomy" id="2592068"/>
    <lineage>
        <taxon>Bacteria</taxon>
        <taxon>Bacillati</taxon>
        <taxon>Actinomycetota</taxon>
        <taxon>Actinomycetes</taxon>
        <taxon>Mycobacteriales</taxon>
        <taxon>Tsukamurellaceae</taxon>
        <taxon>Tsukamurella</taxon>
    </lineage>
</organism>
<dbReference type="OrthoDB" id="2004788at2"/>
<evidence type="ECO:0000256" key="2">
    <source>
        <dbReference type="SAM" id="Phobius"/>
    </source>
</evidence>
<evidence type="ECO:0008006" key="5">
    <source>
        <dbReference type="Google" id="ProtNLM"/>
    </source>
</evidence>
<feature type="transmembrane region" description="Helical" evidence="2">
    <location>
        <begin position="107"/>
        <end position="125"/>
    </location>
</feature>